<dbReference type="AlphaFoldDB" id="A0A133NYY2"/>
<sequence length="1134" mass="124542">MDSTTAYTGAFENEVLQVLSTAKSARPHEIDSSIMAMMCVERDTRFYTETLKAVLNQSVLPGTLVVVDCANRVHQIMQTTMQVRLNSNLFSGMLDSRLSSLPSLDAIHHNDLNVSNDYRDSSAPYESHAQFDDNFEHKPLRIVIVPVSSARSFGDAIEKALKQLLPCAGVSSLWLLHDDSRPADSHCLEALRETWRNTPTASVLGAKQVDWQDTVLHNVGMYAWKHTVHTLTVDGEVDQEQYDGRGDVFAVSLAGALVTLSAWQTLRGTQSWMTTFGESRDFCRRVCLSGGRVVVVPSARIAHRRARLEGLRTRNGEARSNEKAGFQHGVAPALIAKQRYRYTDIRMFLWPIVWVCSLPAALVSALHSLFVKHPYAAVVRLLLPWLAIMQLPHAMFARRRVARNTRVSLKRLTSLVADRKQIARWRDRSIALQSQQHYVLLSPLARTHLHVRVLRRWSAVVLAALLLFAVILHLYGAPWREVLGGASLYAQQWLPTGADFHQLWNAAIGAWTPDNGFGPALPPTPWLSVWLLASAITGAKPVLAVTLMFFFAAPAMCMSFWALAGVFTRSDTVRVCAGICWTMIAIAFGLFARGDLPMLMTMVFLPAAFAFAFHAVGMYVTEDPVRPVPSVQSAACAALCFMVPVAAEPQLLLPLIIIFVASLIMVRSHRLMFVLMPIPSIVVLLPTIGSAIRYGNSGMWRQIFSSMALPLRSVQGAPRVQNYIDALLQAFNMASPHVASAMPLMSLRTIIMVVFAVLAGVMAVSALALPFALRVSRMMWVVIISGMLLTLIAVRIVVAADITGPVAASTLPGVALSTLGVLSCMCMVAGQAVRRFEPLRVVQKSESETVENYQTRIDKRAAMRRSAAKLMQHVIRVTRAVLASGMLTMAVLLGLFAVLSGPATSIMASNDGLPMVVSDYLHKADTHRVLALQAQSAHKLAIAVMRTSRGDAIDESPALRVKQIMFGEPVTDKVVSRAAAQLLSHADNGAIAALKQLGIGGIYIVNGSTKLPTNSVNTMSIQQLLRPVAQPASMVNKEATDRLIAHVNASEGTQLVVSLPQGTYCRFDGMPDAKSLASTSSYYRSRPLSWRIPWVFSLAMVLLIYCLVAVPRFGRYAVLERSDNQRQEEFDELA</sequence>
<dbReference type="PATRIC" id="fig|2702.100.peg.550"/>
<feature type="transmembrane region" description="Helical" evidence="1">
    <location>
        <begin position="542"/>
        <end position="563"/>
    </location>
</feature>
<proteinExistence type="predicted"/>
<evidence type="ECO:0000259" key="2">
    <source>
        <dbReference type="Pfam" id="PF13632"/>
    </source>
</evidence>
<evidence type="ECO:0000256" key="1">
    <source>
        <dbReference type="SAM" id="Phobius"/>
    </source>
</evidence>
<dbReference type="Proteomes" id="UP000070687">
    <property type="component" value="Unassembled WGS sequence"/>
</dbReference>
<organism evidence="3 4">
    <name type="scientific">Gardnerella vaginalis</name>
    <dbReference type="NCBI Taxonomy" id="2702"/>
    <lineage>
        <taxon>Bacteria</taxon>
        <taxon>Bacillati</taxon>
        <taxon>Actinomycetota</taxon>
        <taxon>Actinomycetes</taxon>
        <taxon>Bifidobacteriales</taxon>
        <taxon>Bifidobacteriaceae</taxon>
        <taxon>Gardnerella</taxon>
    </lineage>
</organism>
<feature type="transmembrane region" description="Helical" evidence="1">
    <location>
        <begin position="780"/>
        <end position="800"/>
    </location>
</feature>
<dbReference type="SUPFAM" id="SSF53448">
    <property type="entry name" value="Nucleotide-diphospho-sugar transferases"/>
    <property type="match status" value="1"/>
</dbReference>
<feature type="transmembrane region" description="Helical" evidence="1">
    <location>
        <begin position="673"/>
        <end position="692"/>
    </location>
</feature>
<dbReference type="EMBL" id="LRQB01000031">
    <property type="protein sequence ID" value="KXA21478.1"/>
    <property type="molecule type" value="Genomic_DNA"/>
</dbReference>
<accession>A0A133NYY2</accession>
<protein>
    <recommendedName>
        <fullName evidence="2">Glycosyltransferase 2-like domain-containing protein</fullName>
    </recommendedName>
</protein>
<feature type="transmembrane region" description="Helical" evidence="1">
    <location>
        <begin position="750"/>
        <end position="773"/>
    </location>
</feature>
<feature type="transmembrane region" description="Helical" evidence="1">
    <location>
        <begin position="598"/>
        <end position="620"/>
    </location>
</feature>
<feature type="transmembrane region" description="Helical" evidence="1">
    <location>
        <begin position="651"/>
        <end position="666"/>
    </location>
</feature>
<dbReference type="Gene3D" id="3.90.550.10">
    <property type="entry name" value="Spore Coat Polysaccharide Biosynthesis Protein SpsA, Chain A"/>
    <property type="match status" value="1"/>
</dbReference>
<keyword evidence="1" id="KW-1133">Transmembrane helix</keyword>
<feature type="transmembrane region" description="Helical" evidence="1">
    <location>
        <begin position="375"/>
        <end position="396"/>
    </location>
</feature>
<feature type="transmembrane region" description="Helical" evidence="1">
    <location>
        <begin position="806"/>
        <end position="830"/>
    </location>
</feature>
<keyword evidence="1" id="KW-0812">Transmembrane</keyword>
<feature type="transmembrane region" description="Helical" evidence="1">
    <location>
        <begin position="575"/>
        <end position="592"/>
    </location>
</feature>
<evidence type="ECO:0000313" key="4">
    <source>
        <dbReference type="Proteomes" id="UP000070687"/>
    </source>
</evidence>
<feature type="transmembrane region" description="Helical" evidence="1">
    <location>
        <begin position="457"/>
        <end position="475"/>
    </location>
</feature>
<keyword evidence="1" id="KW-0472">Membrane</keyword>
<feature type="transmembrane region" description="Helical" evidence="1">
    <location>
        <begin position="880"/>
        <end position="899"/>
    </location>
</feature>
<dbReference type="InterPro" id="IPR029044">
    <property type="entry name" value="Nucleotide-diphossugar_trans"/>
</dbReference>
<dbReference type="InterPro" id="IPR001173">
    <property type="entry name" value="Glyco_trans_2-like"/>
</dbReference>
<name>A0A133NYY2_GARVA</name>
<dbReference type="Pfam" id="PF13632">
    <property type="entry name" value="Glyco_trans_2_3"/>
    <property type="match status" value="1"/>
</dbReference>
<reference evidence="3 4" key="1">
    <citation type="submission" date="2016-01" db="EMBL/GenBank/DDBJ databases">
        <authorList>
            <person name="Oliw E.H."/>
        </authorList>
    </citation>
    <scope>NUCLEOTIDE SEQUENCE [LARGE SCALE GENOMIC DNA]</scope>
    <source>
        <strain evidence="3 4">PSS_7772B</strain>
    </source>
</reference>
<feature type="transmembrane region" description="Helical" evidence="1">
    <location>
        <begin position="1092"/>
        <end position="1111"/>
    </location>
</feature>
<feature type="transmembrane region" description="Helical" evidence="1">
    <location>
        <begin position="347"/>
        <end position="369"/>
    </location>
</feature>
<comment type="caution">
    <text evidence="3">The sequence shown here is derived from an EMBL/GenBank/DDBJ whole genome shotgun (WGS) entry which is preliminary data.</text>
</comment>
<feature type="domain" description="Glycosyltransferase 2-like" evidence="2">
    <location>
        <begin position="175"/>
        <end position="386"/>
    </location>
</feature>
<evidence type="ECO:0000313" key="3">
    <source>
        <dbReference type="EMBL" id="KXA21478.1"/>
    </source>
</evidence>
<dbReference type="RefSeq" id="WP_016636549.1">
    <property type="nucleotide sequence ID" value="NZ_KQ956850.1"/>
</dbReference>
<dbReference type="OrthoDB" id="3734530at2"/>
<gene>
    <name evidence="3" type="ORF">HMPREF3208_00572</name>
</gene>